<organism evidence="1 2">
    <name type="scientific">Strongylus vulgaris</name>
    <name type="common">Blood worm</name>
    <dbReference type="NCBI Taxonomy" id="40348"/>
    <lineage>
        <taxon>Eukaryota</taxon>
        <taxon>Metazoa</taxon>
        <taxon>Ecdysozoa</taxon>
        <taxon>Nematoda</taxon>
        <taxon>Chromadorea</taxon>
        <taxon>Rhabditida</taxon>
        <taxon>Rhabditina</taxon>
        <taxon>Rhabditomorpha</taxon>
        <taxon>Strongyloidea</taxon>
        <taxon>Strongylidae</taxon>
        <taxon>Strongylus</taxon>
    </lineage>
</organism>
<dbReference type="Proteomes" id="UP000270094">
    <property type="component" value="Unassembled WGS sequence"/>
</dbReference>
<evidence type="ECO:0000313" key="1">
    <source>
        <dbReference type="EMBL" id="VDM68979.1"/>
    </source>
</evidence>
<dbReference type="GO" id="GO:0000271">
    <property type="term" value="P:polysaccharide biosynthetic process"/>
    <property type="evidence" value="ECO:0007669"/>
    <property type="project" value="TreeGrafter"/>
</dbReference>
<dbReference type="GO" id="GO:0016020">
    <property type="term" value="C:membrane"/>
    <property type="evidence" value="ECO:0007669"/>
    <property type="project" value="TreeGrafter"/>
</dbReference>
<protein>
    <submittedName>
        <fullName evidence="1">Uncharacterized protein</fullName>
    </submittedName>
</protein>
<gene>
    <name evidence="1" type="ORF">SVUK_LOCUS3977</name>
</gene>
<sequence length="97" mass="11448">MLRVLNTESSWKAMILVSNFKKKSMDDEYRKMLLAADDLFTHTWSLSVEMQWYLLVPLIFILQRFVTSWQKTFFSAMLTAQLHFIAFSQEYGSLLAV</sequence>
<dbReference type="AlphaFoldDB" id="A0A3P7IPR1"/>
<dbReference type="OrthoDB" id="5875461at2759"/>
<accession>A0A3P7IPR1</accession>
<keyword evidence="2" id="KW-1185">Reference proteome</keyword>
<dbReference type="PANTHER" id="PTHR23028:SF115">
    <property type="entry name" value="ACYL_TRANSF_3 DOMAIN-CONTAINING PROTEIN-RELATED"/>
    <property type="match status" value="1"/>
</dbReference>
<reference evidence="1 2" key="1">
    <citation type="submission" date="2018-11" db="EMBL/GenBank/DDBJ databases">
        <authorList>
            <consortium name="Pathogen Informatics"/>
        </authorList>
    </citation>
    <scope>NUCLEOTIDE SEQUENCE [LARGE SCALE GENOMIC DNA]</scope>
</reference>
<evidence type="ECO:0000313" key="2">
    <source>
        <dbReference type="Proteomes" id="UP000270094"/>
    </source>
</evidence>
<name>A0A3P7IPR1_STRVU</name>
<dbReference type="InterPro" id="IPR050879">
    <property type="entry name" value="Acyltransferase_3"/>
</dbReference>
<proteinExistence type="predicted"/>
<dbReference type="EMBL" id="UYYB01010650">
    <property type="protein sequence ID" value="VDM68979.1"/>
    <property type="molecule type" value="Genomic_DNA"/>
</dbReference>
<dbReference type="PANTHER" id="PTHR23028">
    <property type="entry name" value="ACETYLTRANSFERASE"/>
    <property type="match status" value="1"/>
</dbReference>